<proteinExistence type="predicted"/>
<dbReference type="Pfam" id="PF13086">
    <property type="entry name" value="AAA_11"/>
    <property type="match status" value="2"/>
</dbReference>
<dbReference type="Pfam" id="PF13087">
    <property type="entry name" value="AAA_12"/>
    <property type="match status" value="1"/>
</dbReference>
<dbReference type="InterPro" id="IPR041677">
    <property type="entry name" value="DNA2/NAM7_AAA_11"/>
</dbReference>
<dbReference type="RefSeq" id="XP_065458730.1">
    <property type="nucleotide sequence ID" value="XM_065602658.1"/>
</dbReference>
<evidence type="ECO:0000313" key="4">
    <source>
        <dbReference type="Proteomes" id="UP001302367"/>
    </source>
</evidence>
<organism evidence="3 4">
    <name type="scientific">Cercospora beticola</name>
    <name type="common">Sugarbeet leaf spot fungus</name>
    <dbReference type="NCBI Taxonomy" id="122368"/>
    <lineage>
        <taxon>Eukaryota</taxon>
        <taxon>Fungi</taxon>
        <taxon>Dikarya</taxon>
        <taxon>Ascomycota</taxon>
        <taxon>Pezizomycotina</taxon>
        <taxon>Dothideomycetes</taxon>
        <taxon>Dothideomycetidae</taxon>
        <taxon>Mycosphaerellales</taxon>
        <taxon>Mycosphaerellaceae</taxon>
        <taxon>Cercospora</taxon>
    </lineage>
</organism>
<reference evidence="3 4" key="1">
    <citation type="submission" date="2023-09" db="EMBL/GenBank/DDBJ databases">
        <title>Complete-Gapless Cercospora beticola genome.</title>
        <authorList>
            <person name="Wyatt N.A."/>
            <person name="Spanner R.E."/>
            <person name="Bolton M.D."/>
        </authorList>
    </citation>
    <scope>NUCLEOTIDE SEQUENCE [LARGE SCALE GENOMIC DNA]</scope>
    <source>
        <strain evidence="3">Cb09-40</strain>
    </source>
</reference>
<feature type="domain" description="DNA2/NAM7 helicase helicase" evidence="1">
    <location>
        <begin position="208"/>
        <end position="301"/>
    </location>
</feature>
<evidence type="ECO:0000313" key="3">
    <source>
        <dbReference type="EMBL" id="WPB00897.1"/>
    </source>
</evidence>
<feature type="domain" description="DNA2/NAM7 helicase-like C-terminal" evidence="2">
    <location>
        <begin position="312"/>
        <end position="364"/>
    </location>
</feature>
<sequence>MESRVLRAHFRFGHIGTPVDKLQKRVLKLMQTCPETEDGSKLGFWKRLVLAQDLSHPWLEVNNQLCINGYMSDRIRAVCTKRRLKNEQSAAVVHFFFHLAPVVIGPPGTGKSPLVAAINELLEEFKMAYWMCSESNAAVDVLAEKLAKEKNDKQAEGFLRVWPAFSEGHKCDQSAVDYWKEGDQLRSFGSAHDQLASPPEENKETDGGYEEYLEDLRTKFHDALRALQVGYAATSKGILSTAAAASRPFLRRFRPHALLMAESSQMTEARAVHPIVLAAQSRLDRVLIIGDPKQLPAAIFSLRNIFTEYGKMERLISAVLRLITLAEQYRMHPSISSIINSTIYNGKLRDGSTVRAREHDAGSQNFLAQLATRSKTLFNTATSSIIISLERRADFHFGS</sequence>
<dbReference type="GeneID" id="35436067"/>
<feature type="domain" description="DNA2/NAM7 helicase helicase" evidence="1">
    <location>
        <begin position="86"/>
        <end position="157"/>
    </location>
</feature>
<gene>
    <name evidence="3" type="ORF">RHO25_005517</name>
</gene>
<dbReference type="Gene3D" id="3.40.50.300">
    <property type="entry name" value="P-loop containing nucleotide triphosphate hydrolases"/>
    <property type="match status" value="2"/>
</dbReference>
<name>A0ABZ0NMU5_CERBT</name>
<evidence type="ECO:0000259" key="2">
    <source>
        <dbReference type="Pfam" id="PF13087"/>
    </source>
</evidence>
<evidence type="ECO:0000259" key="1">
    <source>
        <dbReference type="Pfam" id="PF13086"/>
    </source>
</evidence>
<dbReference type="PANTHER" id="PTHR10887:SF495">
    <property type="entry name" value="HELICASE SENATAXIN ISOFORM X1-RELATED"/>
    <property type="match status" value="1"/>
</dbReference>
<dbReference type="SUPFAM" id="SSF52540">
    <property type="entry name" value="P-loop containing nucleoside triphosphate hydrolases"/>
    <property type="match status" value="1"/>
</dbReference>
<evidence type="ECO:0008006" key="5">
    <source>
        <dbReference type="Google" id="ProtNLM"/>
    </source>
</evidence>
<dbReference type="InterPro" id="IPR041679">
    <property type="entry name" value="DNA2/NAM7-like_C"/>
</dbReference>
<dbReference type="PANTHER" id="PTHR10887">
    <property type="entry name" value="DNA2/NAM7 HELICASE FAMILY"/>
    <property type="match status" value="1"/>
</dbReference>
<dbReference type="Proteomes" id="UP001302367">
    <property type="component" value="Chromosome 3"/>
</dbReference>
<accession>A0ABZ0NMU5</accession>
<dbReference type="InterPro" id="IPR045055">
    <property type="entry name" value="DNA2/NAM7-like"/>
</dbReference>
<dbReference type="InterPro" id="IPR027417">
    <property type="entry name" value="P-loop_NTPase"/>
</dbReference>
<protein>
    <recommendedName>
        <fullName evidence="5">DNA2/NAM7 helicase helicase domain-containing protein</fullName>
    </recommendedName>
</protein>
<dbReference type="EMBL" id="CP134186">
    <property type="protein sequence ID" value="WPB00897.1"/>
    <property type="molecule type" value="Genomic_DNA"/>
</dbReference>
<keyword evidence="4" id="KW-1185">Reference proteome</keyword>